<dbReference type="Pfam" id="PF00440">
    <property type="entry name" value="TetR_N"/>
    <property type="match status" value="1"/>
</dbReference>
<dbReference type="PANTHER" id="PTHR43479:SF7">
    <property type="entry name" value="TETR-FAMILY TRANSCRIPTIONAL REGULATOR"/>
    <property type="match status" value="1"/>
</dbReference>
<dbReference type="InterPro" id="IPR001647">
    <property type="entry name" value="HTH_TetR"/>
</dbReference>
<organism evidence="4 5">
    <name type="scientific">Liquorilactobacillus uvarum DSM 19971</name>
    <dbReference type="NCBI Taxonomy" id="1423812"/>
    <lineage>
        <taxon>Bacteria</taxon>
        <taxon>Bacillati</taxon>
        <taxon>Bacillota</taxon>
        <taxon>Bacilli</taxon>
        <taxon>Lactobacillales</taxon>
        <taxon>Lactobacillaceae</taxon>
        <taxon>Liquorilactobacillus</taxon>
    </lineage>
</organism>
<reference evidence="4 5" key="1">
    <citation type="journal article" date="2015" name="Genome Announc.">
        <title>Expanding the biotechnology potential of lactobacilli through comparative genomics of 213 strains and associated genera.</title>
        <authorList>
            <person name="Sun Z."/>
            <person name="Harris H.M."/>
            <person name="McCann A."/>
            <person name="Guo C."/>
            <person name="Argimon S."/>
            <person name="Zhang W."/>
            <person name="Yang X."/>
            <person name="Jeffery I.B."/>
            <person name="Cooney J.C."/>
            <person name="Kagawa T.F."/>
            <person name="Liu W."/>
            <person name="Song Y."/>
            <person name="Salvetti E."/>
            <person name="Wrobel A."/>
            <person name="Rasinkangas P."/>
            <person name="Parkhill J."/>
            <person name="Rea M.C."/>
            <person name="O'Sullivan O."/>
            <person name="Ritari J."/>
            <person name="Douillard F.P."/>
            <person name="Paul Ross R."/>
            <person name="Yang R."/>
            <person name="Briner A.E."/>
            <person name="Felis G.E."/>
            <person name="de Vos W.M."/>
            <person name="Barrangou R."/>
            <person name="Klaenhammer T.R."/>
            <person name="Caufield P.W."/>
            <person name="Cui Y."/>
            <person name="Zhang H."/>
            <person name="O'Toole P.W."/>
        </authorList>
    </citation>
    <scope>NUCLEOTIDE SEQUENCE [LARGE SCALE GENOMIC DNA]</scope>
    <source>
        <strain evidence="4 5">DSM 19971</strain>
    </source>
</reference>
<dbReference type="InterPro" id="IPR050624">
    <property type="entry name" value="HTH-type_Tx_Regulator"/>
</dbReference>
<evidence type="ECO:0000256" key="2">
    <source>
        <dbReference type="PROSITE-ProRule" id="PRU00335"/>
    </source>
</evidence>
<dbReference type="OrthoDB" id="9810250at2"/>
<dbReference type="AlphaFoldDB" id="A0A0R1PUZ0"/>
<comment type="caution">
    <text evidence="4">The sequence shown here is derived from an EMBL/GenBank/DDBJ whole genome shotgun (WGS) entry which is preliminary data.</text>
</comment>
<dbReference type="InterPro" id="IPR009057">
    <property type="entry name" value="Homeodomain-like_sf"/>
</dbReference>
<dbReference type="PANTHER" id="PTHR43479">
    <property type="entry name" value="ACREF/ENVCD OPERON REPRESSOR-RELATED"/>
    <property type="match status" value="1"/>
</dbReference>
<proteinExistence type="predicted"/>
<dbReference type="SUPFAM" id="SSF46689">
    <property type="entry name" value="Homeodomain-like"/>
    <property type="match status" value="1"/>
</dbReference>
<evidence type="ECO:0000313" key="5">
    <source>
        <dbReference type="Proteomes" id="UP000051155"/>
    </source>
</evidence>
<accession>A0A0R1PUZ0</accession>
<evidence type="ECO:0000259" key="3">
    <source>
        <dbReference type="PROSITE" id="PS50977"/>
    </source>
</evidence>
<evidence type="ECO:0000256" key="1">
    <source>
        <dbReference type="ARBA" id="ARBA00023125"/>
    </source>
</evidence>
<dbReference type="Gene3D" id="1.10.357.10">
    <property type="entry name" value="Tetracycline Repressor, domain 2"/>
    <property type="match status" value="1"/>
</dbReference>
<sequence>MEVKHMTTDIRVKKTRRTIIQTFLNLLGKIPFKKITVAKIYTEAEIAKSTFYDHFKDKYDLLDQIIQSLSEDFAFEIKQKFSEFNTETILESLTNIFLNLSKNPDALNALLDLHETPITLEFRLRQITFEVCKDYLLRQDLNSQFSIDFLAHFYSELSLTSIRFALNNAANPDWVQQQTELMGMLQQELRAKITSDQL</sequence>
<feature type="domain" description="HTH tetR-type" evidence="3">
    <location>
        <begin position="13"/>
        <end position="73"/>
    </location>
</feature>
<dbReference type="GO" id="GO:0003677">
    <property type="term" value="F:DNA binding"/>
    <property type="evidence" value="ECO:0007669"/>
    <property type="project" value="UniProtKB-UniRule"/>
</dbReference>
<protein>
    <submittedName>
        <fullName evidence="4">Transcriptional regulator</fullName>
    </submittedName>
</protein>
<name>A0A0R1PUZ0_9LACO</name>
<dbReference type="PROSITE" id="PS50977">
    <property type="entry name" value="HTH_TETR_2"/>
    <property type="match status" value="1"/>
</dbReference>
<dbReference type="STRING" id="1423812.FD20_GL001278"/>
<dbReference type="Proteomes" id="UP000051155">
    <property type="component" value="Unassembled WGS sequence"/>
</dbReference>
<feature type="DNA-binding region" description="H-T-H motif" evidence="2">
    <location>
        <begin position="36"/>
        <end position="55"/>
    </location>
</feature>
<keyword evidence="5" id="KW-1185">Reference proteome</keyword>
<dbReference type="EMBL" id="AZEG01000029">
    <property type="protein sequence ID" value="KRL36425.1"/>
    <property type="molecule type" value="Genomic_DNA"/>
</dbReference>
<evidence type="ECO:0000313" key="4">
    <source>
        <dbReference type="EMBL" id="KRL36425.1"/>
    </source>
</evidence>
<keyword evidence="1 2" id="KW-0238">DNA-binding</keyword>
<dbReference type="PATRIC" id="fig|1423812.3.peg.1363"/>
<gene>
    <name evidence="4" type="ORF">FD20_GL001278</name>
</gene>